<feature type="region of interest" description="Disordered" evidence="1">
    <location>
        <begin position="1"/>
        <end position="28"/>
    </location>
</feature>
<dbReference type="AlphaFoldDB" id="K0RNN5"/>
<proteinExistence type="predicted"/>
<organism evidence="2 3">
    <name type="scientific">Thalassiosira oceanica</name>
    <name type="common">Marine diatom</name>
    <dbReference type="NCBI Taxonomy" id="159749"/>
    <lineage>
        <taxon>Eukaryota</taxon>
        <taxon>Sar</taxon>
        <taxon>Stramenopiles</taxon>
        <taxon>Ochrophyta</taxon>
        <taxon>Bacillariophyta</taxon>
        <taxon>Coscinodiscophyceae</taxon>
        <taxon>Thalassiosirophycidae</taxon>
        <taxon>Thalassiosirales</taxon>
        <taxon>Thalassiosiraceae</taxon>
        <taxon>Thalassiosira</taxon>
    </lineage>
</organism>
<evidence type="ECO:0000313" key="2">
    <source>
        <dbReference type="EMBL" id="EJK55378.1"/>
    </source>
</evidence>
<gene>
    <name evidence="2" type="ORF">THAOC_24895</name>
</gene>
<keyword evidence="3" id="KW-1185">Reference proteome</keyword>
<comment type="caution">
    <text evidence="2">The sequence shown here is derived from an EMBL/GenBank/DDBJ whole genome shotgun (WGS) entry which is preliminary data.</text>
</comment>
<dbReference type="Proteomes" id="UP000266841">
    <property type="component" value="Unassembled WGS sequence"/>
</dbReference>
<sequence>KPLSTINRRDRSTETKPAPASGRERKDKAVLSLGAGETLILACLRAFQAECVRIISLLETPTTTPDQAAKHARPVGLRCAGRPGRCRRVRFGAHLVDARPGGQGV</sequence>
<feature type="non-terminal residue" evidence="2">
    <location>
        <position position="1"/>
    </location>
</feature>
<reference evidence="2 3" key="1">
    <citation type="journal article" date="2012" name="Genome Biol.">
        <title>Genome and low-iron response of an oceanic diatom adapted to chronic iron limitation.</title>
        <authorList>
            <person name="Lommer M."/>
            <person name="Specht M."/>
            <person name="Roy A.S."/>
            <person name="Kraemer L."/>
            <person name="Andreson R."/>
            <person name="Gutowska M.A."/>
            <person name="Wolf J."/>
            <person name="Bergner S.V."/>
            <person name="Schilhabel M.B."/>
            <person name="Klostermeier U.C."/>
            <person name="Beiko R.G."/>
            <person name="Rosenstiel P."/>
            <person name="Hippler M."/>
            <person name="Laroche J."/>
        </authorList>
    </citation>
    <scope>NUCLEOTIDE SEQUENCE [LARGE SCALE GENOMIC DNA]</scope>
    <source>
        <strain evidence="2 3">CCMP1005</strain>
    </source>
</reference>
<evidence type="ECO:0000256" key="1">
    <source>
        <dbReference type="SAM" id="MobiDB-lite"/>
    </source>
</evidence>
<name>K0RNN5_THAOC</name>
<accession>K0RNN5</accession>
<evidence type="ECO:0000313" key="3">
    <source>
        <dbReference type="Proteomes" id="UP000266841"/>
    </source>
</evidence>
<protein>
    <submittedName>
        <fullName evidence="2">Uncharacterized protein</fullName>
    </submittedName>
</protein>
<dbReference type="EMBL" id="AGNL01034153">
    <property type="protein sequence ID" value="EJK55378.1"/>
    <property type="molecule type" value="Genomic_DNA"/>
</dbReference>